<evidence type="ECO:0000256" key="5">
    <source>
        <dbReference type="ARBA" id="ARBA00023004"/>
    </source>
</evidence>
<dbReference type="GO" id="GO:0016491">
    <property type="term" value="F:oxidoreductase activity"/>
    <property type="evidence" value="ECO:0007669"/>
    <property type="project" value="UniProtKB-KW"/>
</dbReference>
<reference evidence="8" key="1">
    <citation type="journal article" date="2014" name="Front. Microbiol.">
        <title>High frequency of phylogenetically diverse reductive dehalogenase-homologous genes in deep subseafloor sedimentary metagenomes.</title>
        <authorList>
            <person name="Kawai M."/>
            <person name="Futagami T."/>
            <person name="Toyoda A."/>
            <person name="Takaki Y."/>
            <person name="Nishi S."/>
            <person name="Hori S."/>
            <person name="Arai W."/>
            <person name="Tsubouchi T."/>
            <person name="Morono Y."/>
            <person name="Uchiyama I."/>
            <person name="Ito T."/>
            <person name="Fujiyama A."/>
            <person name="Inagaki F."/>
            <person name="Takami H."/>
        </authorList>
    </citation>
    <scope>NUCLEOTIDE SEQUENCE</scope>
    <source>
        <strain evidence="8">Expedition CK06-06</strain>
    </source>
</reference>
<dbReference type="Pfam" id="PF01568">
    <property type="entry name" value="Molydop_binding"/>
    <property type="match status" value="1"/>
</dbReference>
<dbReference type="InterPro" id="IPR006655">
    <property type="entry name" value="Mopterin_OxRdtase_prok_CS"/>
</dbReference>
<keyword evidence="3" id="KW-0479">Metal-binding</keyword>
<dbReference type="CDD" id="cd02781">
    <property type="entry name" value="MopB_CT_Acetylene-hydratase"/>
    <property type="match status" value="1"/>
</dbReference>
<evidence type="ECO:0000256" key="6">
    <source>
        <dbReference type="ARBA" id="ARBA00023014"/>
    </source>
</evidence>
<proteinExistence type="predicted"/>
<accession>X1Q643</accession>
<dbReference type="PANTHER" id="PTHR43742:SF6">
    <property type="entry name" value="OXIDOREDUCTASE YYAE-RELATED"/>
    <property type="match status" value="1"/>
</dbReference>
<dbReference type="GO" id="GO:0043546">
    <property type="term" value="F:molybdopterin cofactor binding"/>
    <property type="evidence" value="ECO:0007669"/>
    <property type="project" value="InterPro"/>
</dbReference>
<evidence type="ECO:0000256" key="1">
    <source>
        <dbReference type="ARBA" id="ARBA00001942"/>
    </source>
</evidence>
<feature type="non-terminal residue" evidence="8">
    <location>
        <position position="1"/>
    </location>
</feature>
<comment type="cofactor">
    <cofactor evidence="1">
        <name>Mo-bis(molybdopterin guanine dinucleotide)</name>
        <dbReference type="ChEBI" id="CHEBI:60539"/>
    </cofactor>
</comment>
<dbReference type="Gene3D" id="2.40.40.20">
    <property type="match status" value="1"/>
</dbReference>
<dbReference type="InterPro" id="IPR006657">
    <property type="entry name" value="MoPterin_dinucl-bd_dom"/>
</dbReference>
<evidence type="ECO:0000313" key="8">
    <source>
        <dbReference type="EMBL" id="GAI63957.1"/>
    </source>
</evidence>
<sequence length="104" mass="11451">FSHSQYRNIARLRKLVPQPLVELNPDSAKSLGIADGDQVVVESPRGSIKLQAKITADILPHVLSLQHGWNEANANILTDNEPHDPISGYPGFKTTLCRVRKTGE</sequence>
<comment type="caution">
    <text evidence="8">The sequence shown here is derived from an EMBL/GenBank/DDBJ whole genome shotgun (WGS) entry which is preliminary data.</text>
</comment>
<dbReference type="EMBL" id="BARV01043522">
    <property type="protein sequence ID" value="GAI63957.1"/>
    <property type="molecule type" value="Genomic_DNA"/>
</dbReference>
<dbReference type="SUPFAM" id="SSF50692">
    <property type="entry name" value="ADC-like"/>
    <property type="match status" value="1"/>
</dbReference>
<evidence type="ECO:0000256" key="4">
    <source>
        <dbReference type="ARBA" id="ARBA00023002"/>
    </source>
</evidence>
<dbReference type="GO" id="GO:0046872">
    <property type="term" value="F:metal ion binding"/>
    <property type="evidence" value="ECO:0007669"/>
    <property type="project" value="UniProtKB-KW"/>
</dbReference>
<dbReference type="InterPro" id="IPR037949">
    <property type="entry name" value="MopB_CT_Acetylene-hydratase"/>
</dbReference>
<keyword evidence="4" id="KW-0560">Oxidoreductase</keyword>
<feature type="domain" description="Molybdopterin dinucleotide-binding" evidence="7">
    <location>
        <begin position="2"/>
        <end position="95"/>
    </location>
</feature>
<dbReference type="GO" id="GO:0051536">
    <property type="term" value="F:iron-sulfur cluster binding"/>
    <property type="evidence" value="ECO:0007669"/>
    <property type="project" value="UniProtKB-KW"/>
</dbReference>
<dbReference type="InterPro" id="IPR009010">
    <property type="entry name" value="Asp_de-COase-like_dom_sf"/>
</dbReference>
<keyword evidence="6" id="KW-0411">Iron-sulfur</keyword>
<dbReference type="PANTHER" id="PTHR43742">
    <property type="entry name" value="TRIMETHYLAMINE-N-OXIDE REDUCTASE"/>
    <property type="match status" value="1"/>
</dbReference>
<keyword evidence="2" id="KW-0500">Molybdenum</keyword>
<dbReference type="InterPro" id="IPR050612">
    <property type="entry name" value="Prok_Mopterin_Oxidored"/>
</dbReference>
<name>X1Q643_9ZZZZ</name>
<protein>
    <recommendedName>
        <fullName evidence="7">Molybdopterin dinucleotide-binding domain-containing protein</fullName>
    </recommendedName>
</protein>
<dbReference type="AlphaFoldDB" id="X1Q643"/>
<dbReference type="PROSITE" id="PS00932">
    <property type="entry name" value="MOLYBDOPTERIN_PROK_3"/>
    <property type="match status" value="1"/>
</dbReference>
<evidence type="ECO:0000259" key="7">
    <source>
        <dbReference type="Pfam" id="PF01568"/>
    </source>
</evidence>
<gene>
    <name evidence="8" type="ORF">S06H3_64929</name>
</gene>
<keyword evidence="5" id="KW-0408">Iron</keyword>
<evidence type="ECO:0000256" key="3">
    <source>
        <dbReference type="ARBA" id="ARBA00022723"/>
    </source>
</evidence>
<dbReference type="GO" id="GO:0018818">
    <property type="term" value="F:acetylene hydratase activity"/>
    <property type="evidence" value="ECO:0007669"/>
    <property type="project" value="InterPro"/>
</dbReference>
<organism evidence="8">
    <name type="scientific">marine sediment metagenome</name>
    <dbReference type="NCBI Taxonomy" id="412755"/>
    <lineage>
        <taxon>unclassified sequences</taxon>
        <taxon>metagenomes</taxon>
        <taxon>ecological metagenomes</taxon>
    </lineage>
</organism>
<evidence type="ECO:0000256" key="2">
    <source>
        <dbReference type="ARBA" id="ARBA00022505"/>
    </source>
</evidence>